<organism evidence="2">
    <name type="scientific">uncultured Gemmatimonadota bacterium</name>
    <dbReference type="NCBI Taxonomy" id="203437"/>
    <lineage>
        <taxon>Bacteria</taxon>
        <taxon>Pseudomonadati</taxon>
        <taxon>Gemmatimonadota</taxon>
        <taxon>environmental samples</taxon>
    </lineage>
</organism>
<proteinExistence type="predicted"/>
<dbReference type="AlphaFoldDB" id="A0A6J4LGL9"/>
<accession>A0A6J4LGL9</accession>
<evidence type="ECO:0000256" key="1">
    <source>
        <dbReference type="SAM" id="MobiDB-lite"/>
    </source>
</evidence>
<gene>
    <name evidence="2" type="ORF">AVDCRST_MAG68-2539</name>
</gene>
<feature type="region of interest" description="Disordered" evidence="1">
    <location>
        <begin position="1"/>
        <end position="23"/>
    </location>
</feature>
<dbReference type="EMBL" id="CADCTW010000123">
    <property type="protein sequence ID" value="CAA9331673.1"/>
    <property type="molecule type" value="Genomic_DNA"/>
</dbReference>
<feature type="non-terminal residue" evidence="2">
    <location>
        <position position="1"/>
    </location>
</feature>
<feature type="non-terminal residue" evidence="2">
    <location>
        <position position="169"/>
    </location>
</feature>
<sequence>ALPLPCRPRPRRRVRDAGGHPRPRACPVVHDGKLRLRQQVHGQRGRIADRREQPDHLHLPVVGEPVLPARERRAPGGAVRAKGRQRVPVLHGLLPVQRLRRLVGEDLAVPPVERAGRQPALVLPGEQPVHGRERQLRAGALQHQRHRAEDGRLQHLLAPCQHPLEVAHL</sequence>
<protein>
    <submittedName>
        <fullName evidence="2">Uncharacterized protein</fullName>
    </submittedName>
</protein>
<name>A0A6J4LGL9_9BACT</name>
<reference evidence="2" key="1">
    <citation type="submission" date="2020-02" db="EMBL/GenBank/DDBJ databases">
        <authorList>
            <person name="Meier V. D."/>
        </authorList>
    </citation>
    <scope>NUCLEOTIDE SEQUENCE</scope>
    <source>
        <strain evidence="2">AVDCRST_MAG68</strain>
    </source>
</reference>
<evidence type="ECO:0000313" key="2">
    <source>
        <dbReference type="EMBL" id="CAA9331673.1"/>
    </source>
</evidence>